<reference evidence="2" key="1">
    <citation type="submission" date="2013-09" db="EMBL/GenBank/DDBJ databases">
        <title>Corchorus olitorius genome sequencing.</title>
        <authorList>
            <person name="Alam M."/>
            <person name="Haque M.S."/>
            <person name="Islam M.S."/>
            <person name="Emdad E.M."/>
            <person name="Islam M.M."/>
            <person name="Ahmed B."/>
            <person name="Halim A."/>
            <person name="Hossen Q.M.M."/>
            <person name="Hossain M.Z."/>
            <person name="Ahmed R."/>
            <person name="Khan M.M."/>
            <person name="Islam R."/>
            <person name="Rashid M.M."/>
            <person name="Khan S.A."/>
            <person name="Rahman M.S."/>
            <person name="Alam M."/>
            <person name="Yahiya A.S."/>
            <person name="Khan M.S."/>
            <person name="Azam M.S."/>
            <person name="Haque T."/>
            <person name="Lashkar M.Z.H."/>
            <person name="Akhand A.I."/>
            <person name="Morshed G."/>
            <person name="Roy S."/>
            <person name="Uddin K.S."/>
            <person name="Rabeya T."/>
            <person name="Hossain A.S."/>
            <person name="Chowdhury A."/>
            <person name="Snigdha A.R."/>
            <person name="Mortoza M.S."/>
            <person name="Matin S.A."/>
            <person name="Hoque S.M.E."/>
            <person name="Islam M.K."/>
            <person name="Roy D.K."/>
            <person name="Haider R."/>
            <person name="Moosa M.M."/>
            <person name="Elias S.M."/>
            <person name="Hasan A.M."/>
            <person name="Jahan S."/>
            <person name="Shafiuddin M."/>
            <person name="Mahmood N."/>
            <person name="Shommy N.S."/>
        </authorList>
    </citation>
    <scope>NUCLEOTIDE SEQUENCE [LARGE SCALE GENOMIC DNA]</scope>
    <source>
        <strain evidence="2">cv. O-4</strain>
    </source>
</reference>
<evidence type="ECO:0000313" key="1">
    <source>
        <dbReference type="EMBL" id="OMO86670.1"/>
    </source>
</evidence>
<dbReference type="SUPFAM" id="SSF55961">
    <property type="entry name" value="Bet v1-like"/>
    <property type="match status" value="1"/>
</dbReference>
<dbReference type="Proteomes" id="UP000187203">
    <property type="component" value="Unassembled WGS sequence"/>
</dbReference>
<organism evidence="1 2">
    <name type="scientific">Corchorus olitorius</name>
    <dbReference type="NCBI Taxonomy" id="93759"/>
    <lineage>
        <taxon>Eukaryota</taxon>
        <taxon>Viridiplantae</taxon>
        <taxon>Streptophyta</taxon>
        <taxon>Embryophyta</taxon>
        <taxon>Tracheophyta</taxon>
        <taxon>Spermatophyta</taxon>
        <taxon>Magnoliopsida</taxon>
        <taxon>eudicotyledons</taxon>
        <taxon>Gunneridae</taxon>
        <taxon>Pentapetalae</taxon>
        <taxon>rosids</taxon>
        <taxon>malvids</taxon>
        <taxon>Malvales</taxon>
        <taxon>Malvaceae</taxon>
        <taxon>Grewioideae</taxon>
        <taxon>Apeibeae</taxon>
        <taxon>Corchorus</taxon>
    </lineage>
</organism>
<protein>
    <submittedName>
        <fullName evidence="1">Polyketide cyclase/dehydrase</fullName>
    </submittedName>
</protein>
<evidence type="ECO:0000313" key="2">
    <source>
        <dbReference type="Proteomes" id="UP000187203"/>
    </source>
</evidence>
<dbReference type="AlphaFoldDB" id="A0A1R3IVX1"/>
<dbReference type="OrthoDB" id="1592664at2759"/>
<dbReference type="CDD" id="cd07821">
    <property type="entry name" value="PYR_PYL_RCAR_like"/>
    <property type="match status" value="1"/>
</dbReference>
<dbReference type="InterPro" id="IPR023393">
    <property type="entry name" value="START-like_dom_sf"/>
</dbReference>
<dbReference type="InterPro" id="IPR053249">
    <property type="entry name" value="LFS"/>
</dbReference>
<keyword evidence="2" id="KW-1185">Reference proteome</keyword>
<name>A0A1R3IVX1_9ROSI</name>
<dbReference type="GO" id="GO:0004864">
    <property type="term" value="F:protein phosphatase inhibitor activity"/>
    <property type="evidence" value="ECO:0007669"/>
    <property type="project" value="UniProtKB-ARBA"/>
</dbReference>
<dbReference type="Gene3D" id="3.30.530.20">
    <property type="match status" value="1"/>
</dbReference>
<dbReference type="PANTHER" id="PTHR33789:SF11">
    <property type="entry name" value="OS05G0202300 PROTEIN"/>
    <property type="match status" value="1"/>
</dbReference>
<dbReference type="STRING" id="93759.A0A1R3IVX1"/>
<dbReference type="PANTHER" id="PTHR33789">
    <property type="entry name" value="LACHRYMATORY-FACTOR SYNTHASE"/>
    <property type="match status" value="1"/>
</dbReference>
<dbReference type="InterPro" id="IPR019587">
    <property type="entry name" value="Polyketide_cyclase/dehydratase"/>
</dbReference>
<gene>
    <name evidence="1" type="ORF">COLO4_20987</name>
</gene>
<proteinExistence type="predicted"/>
<dbReference type="Pfam" id="PF10604">
    <property type="entry name" value="Polyketide_cyc2"/>
    <property type="match status" value="1"/>
</dbReference>
<sequence>MAEESRAKWEGKATAELQGSEAEQIWALLADFCNIDKFFPNMDICERVEGSPGQPGLVRHCVSQDKWANEKLLTIDPTNMCLSYAVLENNLGLNNYVATLKVLPTLQGDHHDAAKPAPAAGCKIEWSFVVDPFEFDDWKFQDLLSFIDYCLQFMANKMEEYAINTQNLQAAQV</sequence>
<comment type="caution">
    <text evidence="1">The sequence shown here is derived from an EMBL/GenBank/DDBJ whole genome shotgun (WGS) entry which is preliminary data.</text>
</comment>
<dbReference type="EMBL" id="AWUE01017542">
    <property type="protein sequence ID" value="OMO86670.1"/>
    <property type="molecule type" value="Genomic_DNA"/>
</dbReference>
<accession>A0A1R3IVX1</accession>